<sequence>MAGLVWSSVVLATVQLLGAVLVARVQARRVLVTWAVVAATTALALAFGPGDTVLRAVLGLVLGPTTGLAVALTFVARRASVRERLVSR</sequence>
<dbReference type="RefSeq" id="WP_243859910.1">
    <property type="nucleotide sequence ID" value="NZ_FOWW01000003.1"/>
</dbReference>
<keyword evidence="1" id="KW-0472">Membrane</keyword>
<dbReference type="Proteomes" id="UP000198727">
    <property type="component" value="Unassembled WGS sequence"/>
</dbReference>
<feature type="transmembrane region" description="Helical" evidence="1">
    <location>
        <begin position="53"/>
        <end position="75"/>
    </location>
</feature>
<dbReference type="STRING" id="587909.SAMN05421810_10361"/>
<keyword evidence="3" id="KW-1185">Reference proteome</keyword>
<feature type="transmembrane region" description="Helical" evidence="1">
    <location>
        <begin position="30"/>
        <end position="47"/>
    </location>
</feature>
<evidence type="ECO:0000256" key="1">
    <source>
        <dbReference type="SAM" id="Phobius"/>
    </source>
</evidence>
<keyword evidence="1" id="KW-1133">Transmembrane helix</keyword>
<name>A0A1I5S9Q2_9PSEU</name>
<protein>
    <submittedName>
        <fullName evidence="2">Uncharacterized protein</fullName>
    </submittedName>
</protein>
<feature type="transmembrane region" description="Helical" evidence="1">
    <location>
        <begin position="6"/>
        <end position="23"/>
    </location>
</feature>
<proteinExistence type="predicted"/>
<keyword evidence="1" id="KW-0812">Transmembrane</keyword>
<dbReference type="EMBL" id="FOWW01000003">
    <property type="protein sequence ID" value="SFP67429.1"/>
    <property type="molecule type" value="Genomic_DNA"/>
</dbReference>
<dbReference type="AlphaFoldDB" id="A0A1I5S9Q2"/>
<organism evidence="2 3">
    <name type="scientific">Amycolatopsis arida</name>
    <dbReference type="NCBI Taxonomy" id="587909"/>
    <lineage>
        <taxon>Bacteria</taxon>
        <taxon>Bacillati</taxon>
        <taxon>Actinomycetota</taxon>
        <taxon>Actinomycetes</taxon>
        <taxon>Pseudonocardiales</taxon>
        <taxon>Pseudonocardiaceae</taxon>
        <taxon>Amycolatopsis</taxon>
    </lineage>
</organism>
<gene>
    <name evidence="2" type="ORF">SAMN05421810_10361</name>
</gene>
<evidence type="ECO:0000313" key="2">
    <source>
        <dbReference type="EMBL" id="SFP67429.1"/>
    </source>
</evidence>
<accession>A0A1I5S9Q2</accession>
<reference evidence="3" key="1">
    <citation type="submission" date="2016-10" db="EMBL/GenBank/DDBJ databases">
        <authorList>
            <person name="Varghese N."/>
            <person name="Submissions S."/>
        </authorList>
    </citation>
    <scope>NUCLEOTIDE SEQUENCE [LARGE SCALE GENOMIC DNA]</scope>
    <source>
        <strain evidence="3">CGMCC 4.5579</strain>
    </source>
</reference>
<evidence type="ECO:0000313" key="3">
    <source>
        <dbReference type="Proteomes" id="UP000198727"/>
    </source>
</evidence>